<dbReference type="RefSeq" id="WP_315603502.1">
    <property type="nucleotide sequence ID" value="NZ_CP130318.1"/>
</dbReference>
<keyword evidence="4" id="KW-1185">Reference proteome</keyword>
<evidence type="ECO:0000259" key="2">
    <source>
        <dbReference type="PROSITE" id="PS51352"/>
    </source>
</evidence>
<accession>A0AA96LAU1</accession>
<dbReference type="InterPro" id="IPR000866">
    <property type="entry name" value="AhpC/TSA"/>
</dbReference>
<dbReference type="InterPro" id="IPR017937">
    <property type="entry name" value="Thioredoxin_CS"/>
</dbReference>
<evidence type="ECO:0000313" key="3">
    <source>
        <dbReference type="EMBL" id="WNQ09728.1"/>
    </source>
</evidence>
<dbReference type="GO" id="GO:0016209">
    <property type="term" value="F:antioxidant activity"/>
    <property type="evidence" value="ECO:0007669"/>
    <property type="project" value="InterPro"/>
</dbReference>
<evidence type="ECO:0000256" key="1">
    <source>
        <dbReference type="ARBA" id="ARBA00023157"/>
    </source>
</evidence>
<dbReference type="GO" id="GO:0016491">
    <property type="term" value="F:oxidoreductase activity"/>
    <property type="evidence" value="ECO:0007669"/>
    <property type="project" value="InterPro"/>
</dbReference>
<dbReference type="InterPro" id="IPR036249">
    <property type="entry name" value="Thioredoxin-like_sf"/>
</dbReference>
<dbReference type="CDD" id="cd02966">
    <property type="entry name" value="TlpA_like_family"/>
    <property type="match status" value="1"/>
</dbReference>
<dbReference type="PANTHER" id="PTHR42852:SF1">
    <property type="entry name" value="THIOREDOXIN-LIKE PROTEIN YNEN"/>
    <property type="match status" value="1"/>
</dbReference>
<dbReference type="InterPro" id="IPR013766">
    <property type="entry name" value="Thioredoxin_domain"/>
</dbReference>
<dbReference type="Proteomes" id="UP001305702">
    <property type="component" value="Chromosome"/>
</dbReference>
<sequence length="177" mass="19806">MKKNVLVILIIGLLAGLAVYQNLSAKEEAVVLPSETAPKPQFLAPSFTLTGMDNQSYSVGGKREKPLLVNFWASWCGPCEAEAPDLMRIYDKLKDKLDIYAVNVTKGDNLKEVKEFLDQYPYPFPVLLDKEGKAAELYQVQVIPTSFLVDRNGVIVDVIHYLPGKELEKKLKEFADS</sequence>
<dbReference type="KEGG" id="paun:MJA45_19135"/>
<evidence type="ECO:0000313" key="4">
    <source>
        <dbReference type="Proteomes" id="UP001305702"/>
    </source>
</evidence>
<dbReference type="PANTHER" id="PTHR42852">
    <property type="entry name" value="THIOL:DISULFIDE INTERCHANGE PROTEIN DSBE"/>
    <property type="match status" value="1"/>
</dbReference>
<protein>
    <submittedName>
        <fullName evidence="3">TlpA disulfide reductase family protein</fullName>
    </submittedName>
</protein>
<reference evidence="3 4" key="1">
    <citation type="submission" date="2022-02" db="EMBL/GenBank/DDBJ databases">
        <title>Paenibacillus sp. MBLB1776 Whole Genome Shotgun Sequencing.</title>
        <authorList>
            <person name="Hwang C.Y."/>
            <person name="Cho E.-S."/>
            <person name="Seo M.-J."/>
        </authorList>
    </citation>
    <scope>NUCLEOTIDE SEQUENCE [LARGE SCALE GENOMIC DNA]</scope>
    <source>
        <strain evidence="3 4">MBLB1776</strain>
    </source>
</reference>
<dbReference type="Pfam" id="PF00578">
    <property type="entry name" value="AhpC-TSA"/>
    <property type="match status" value="1"/>
</dbReference>
<dbReference type="PROSITE" id="PS00194">
    <property type="entry name" value="THIOREDOXIN_1"/>
    <property type="match status" value="1"/>
</dbReference>
<name>A0AA96LAU1_9BACL</name>
<gene>
    <name evidence="3" type="ORF">MJA45_19135</name>
</gene>
<dbReference type="SUPFAM" id="SSF52833">
    <property type="entry name" value="Thioredoxin-like"/>
    <property type="match status" value="1"/>
</dbReference>
<proteinExistence type="predicted"/>
<organism evidence="3 4">
    <name type="scientific">Paenibacillus aurantius</name>
    <dbReference type="NCBI Taxonomy" id="2918900"/>
    <lineage>
        <taxon>Bacteria</taxon>
        <taxon>Bacillati</taxon>
        <taxon>Bacillota</taxon>
        <taxon>Bacilli</taxon>
        <taxon>Bacillales</taxon>
        <taxon>Paenibacillaceae</taxon>
        <taxon>Paenibacillus</taxon>
    </lineage>
</organism>
<dbReference type="AlphaFoldDB" id="A0AA96LAU1"/>
<dbReference type="Gene3D" id="3.40.30.10">
    <property type="entry name" value="Glutaredoxin"/>
    <property type="match status" value="1"/>
</dbReference>
<dbReference type="InterPro" id="IPR050553">
    <property type="entry name" value="Thioredoxin_ResA/DsbE_sf"/>
</dbReference>
<keyword evidence="1" id="KW-1015">Disulfide bond</keyword>
<dbReference type="PROSITE" id="PS51352">
    <property type="entry name" value="THIOREDOXIN_2"/>
    <property type="match status" value="1"/>
</dbReference>
<feature type="domain" description="Thioredoxin" evidence="2">
    <location>
        <begin position="38"/>
        <end position="177"/>
    </location>
</feature>
<dbReference type="EMBL" id="CP130318">
    <property type="protein sequence ID" value="WNQ09728.1"/>
    <property type="molecule type" value="Genomic_DNA"/>
</dbReference>